<evidence type="ECO:0000313" key="2">
    <source>
        <dbReference type="EMBL" id="TQS14488.1"/>
    </source>
</evidence>
<dbReference type="Proteomes" id="UP000316541">
    <property type="component" value="Unassembled WGS sequence"/>
</dbReference>
<evidence type="ECO:0000313" key="3">
    <source>
        <dbReference type="Proteomes" id="UP000316541"/>
    </source>
</evidence>
<dbReference type="NCBIfam" id="NF038083">
    <property type="entry name" value="CU044_5270_fam"/>
    <property type="match status" value="1"/>
</dbReference>
<keyword evidence="1" id="KW-0472">Membrane</keyword>
<dbReference type="InterPro" id="IPR047789">
    <property type="entry name" value="CU044_5270-like"/>
</dbReference>
<gene>
    <name evidence="2" type="ORF">FLX08_33685</name>
</gene>
<dbReference type="EMBL" id="VIRM01000059">
    <property type="protein sequence ID" value="TQS14488.1"/>
    <property type="molecule type" value="Genomic_DNA"/>
</dbReference>
<feature type="transmembrane region" description="Helical" evidence="1">
    <location>
        <begin position="59"/>
        <end position="79"/>
    </location>
</feature>
<reference evidence="2 3" key="1">
    <citation type="submission" date="2019-07" db="EMBL/GenBank/DDBJ databases">
        <title>Microbispora hainanensis DSM 45428.</title>
        <authorList>
            <person name="Thawai C."/>
        </authorList>
    </citation>
    <scope>NUCLEOTIDE SEQUENCE [LARGE SCALE GENOMIC DNA]</scope>
    <source>
        <strain evidence="2 3">DSM 45428</strain>
    </source>
</reference>
<proteinExistence type="predicted"/>
<accession>A0A544YCM0</accession>
<sequence>MNEDFTDVRRLMAPVDPVSPQTFAGAARDPQARATLQRILSSSPAEASAQGPQLSRRRVLVVAGGAVAAASIVGIARMVPADQPAAHVPTVAMLSYHQVKGESPMSGSLPPARSVLLKLAEAAERQPDTARPANARYTYLQLNEWHLNVAVSGGQASTAVVPTVSELWVPISATDMVRRVERPGTPIVIGYGSERTAGAVASGAPKSDEQLPPDAVLTSRSPEELPLDTAALRRALLPTGRVPDDVPEVDQLVQAVINLSSERNVPPRLSAALWRVLADQPRLGALGDTTDRAGRAGEAIALDMTTRGLPKRLVLIIDPETGRLNSSEEILTKDAGKLNVTIPAVIGYKLFLHQGWTPDNQTTAR</sequence>
<name>A0A544YCM0_9ACTN</name>
<dbReference type="AlphaFoldDB" id="A0A544YCM0"/>
<evidence type="ECO:0000256" key="1">
    <source>
        <dbReference type="SAM" id="Phobius"/>
    </source>
</evidence>
<organism evidence="2 3">
    <name type="scientific">Microbispora hainanensis</name>
    <dbReference type="NCBI Taxonomy" id="568844"/>
    <lineage>
        <taxon>Bacteria</taxon>
        <taxon>Bacillati</taxon>
        <taxon>Actinomycetota</taxon>
        <taxon>Actinomycetes</taxon>
        <taxon>Streptosporangiales</taxon>
        <taxon>Streptosporangiaceae</taxon>
        <taxon>Microbispora</taxon>
    </lineage>
</organism>
<keyword evidence="1" id="KW-0812">Transmembrane</keyword>
<keyword evidence="1" id="KW-1133">Transmembrane helix</keyword>
<evidence type="ECO:0008006" key="4">
    <source>
        <dbReference type="Google" id="ProtNLM"/>
    </source>
</evidence>
<dbReference type="RefSeq" id="WP_142624305.1">
    <property type="nucleotide sequence ID" value="NZ_VIRM01000059.1"/>
</dbReference>
<comment type="caution">
    <text evidence="2">The sequence shown here is derived from an EMBL/GenBank/DDBJ whole genome shotgun (WGS) entry which is preliminary data.</text>
</comment>
<protein>
    <recommendedName>
        <fullName evidence="4">CU044_5270 family protein</fullName>
    </recommendedName>
</protein>